<dbReference type="AlphaFoldDB" id="A0AAW2ET95"/>
<organism evidence="1 2">
    <name type="scientific">Cardiocondyla obscurior</name>
    <dbReference type="NCBI Taxonomy" id="286306"/>
    <lineage>
        <taxon>Eukaryota</taxon>
        <taxon>Metazoa</taxon>
        <taxon>Ecdysozoa</taxon>
        <taxon>Arthropoda</taxon>
        <taxon>Hexapoda</taxon>
        <taxon>Insecta</taxon>
        <taxon>Pterygota</taxon>
        <taxon>Neoptera</taxon>
        <taxon>Endopterygota</taxon>
        <taxon>Hymenoptera</taxon>
        <taxon>Apocrita</taxon>
        <taxon>Aculeata</taxon>
        <taxon>Formicoidea</taxon>
        <taxon>Formicidae</taxon>
        <taxon>Myrmicinae</taxon>
        <taxon>Cardiocondyla</taxon>
    </lineage>
</organism>
<dbReference type="EMBL" id="JADYXP020000017">
    <property type="protein sequence ID" value="KAL0106974.1"/>
    <property type="molecule type" value="Genomic_DNA"/>
</dbReference>
<gene>
    <name evidence="1" type="ORF">PUN28_015476</name>
</gene>
<evidence type="ECO:0000313" key="2">
    <source>
        <dbReference type="Proteomes" id="UP001430953"/>
    </source>
</evidence>
<dbReference type="Proteomes" id="UP001430953">
    <property type="component" value="Unassembled WGS sequence"/>
</dbReference>
<keyword evidence="2" id="KW-1185">Reference proteome</keyword>
<accession>A0AAW2ET95</accession>
<proteinExistence type="predicted"/>
<protein>
    <submittedName>
        <fullName evidence="1">Uncharacterized protein</fullName>
    </submittedName>
</protein>
<evidence type="ECO:0000313" key="1">
    <source>
        <dbReference type="EMBL" id="KAL0106974.1"/>
    </source>
</evidence>
<comment type="caution">
    <text evidence="1">The sequence shown here is derived from an EMBL/GenBank/DDBJ whole genome shotgun (WGS) entry which is preliminary data.</text>
</comment>
<sequence>MEHTRHLIPAIDFKSRAYNVSSRENCSRERFLNAAIKEDKKHAHSILSVYLAGSTSLRYCGAFSTRGSITRVINLCIPFAKTRSIPHFGVPYTLRSADLREFAPPRGFRFPINIFENISRIASLLVLPAT</sequence>
<name>A0AAW2ET95_9HYME</name>
<reference evidence="1 2" key="1">
    <citation type="submission" date="2023-03" db="EMBL/GenBank/DDBJ databases">
        <title>High recombination rates correlate with genetic variation in Cardiocondyla obscurior ants.</title>
        <authorList>
            <person name="Errbii M."/>
        </authorList>
    </citation>
    <scope>NUCLEOTIDE SEQUENCE [LARGE SCALE GENOMIC DNA]</scope>
    <source>
        <strain evidence="1">Alpha-2009</strain>
        <tissue evidence="1">Whole body</tissue>
    </source>
</reference>